<dbReference type="GO" id="GO:0005886">
    <property type="term" value="C:plasma membrane"/>
    <property type="evidence" value="ECO:0007669"/>
    <property type="project" value="UniProtKB-SubCell"/>
</dbReference>
<keyword evidence="4 8" id="KW-0812">Transmembrane</keyword>
<feature type="transmembrane region" description="Helical" evidence="8">
    <location>
        <begin position="174"/>
        <end position="192"/>
    </location>
</feature>
<dbReference type="SUPFAM" id="SSF103473">
    <property type="entry name" value="MFS general substrate transporter"/>
    <property type="match status" value="1"/>
</dbReference>
<evidence type="ECO:0000313" key="10">
    <source>
        <dbReference type="EMBL" id="AEV32863.1"/>
    </source>
</evidence>
<dbReference type="Pfam" id="PF00854">
    <property type="entry name" value="PTR2"/>
    <property type="match status" value="1"/>
</dbReference>
<organism evidence="10 11">
    <name type="scientific">Owenweeksia hongkongensis (strain DSM 17368 / CIP 108786 / JCM 12287 / NRRL B-23963 / UST20020801)</name>
    <dbReference type="NCBI Taxonomy" id="926562"/>
    <lineage>
        <taxon>Bacteria</taxon>
        <taxon>Pseudomonadati</taxon>
        <taxon>Bacteroidota</taxon>
        <taxon>Flavobacteriia</taxon>
        <taxon>Flavobacteriales</taxon>
        <taxon>Owenweeksiaceae</taxon>
        <taxon>Owenweeksia</taxon>
    </lineage>
</organism>
<dbReference type="AlphaFoldDB" id="G8R1T7"/>
<feature type="domain" description="Major facilitator superfamily (MFS) profile" evidence="9">
    <location>
        <begin position="18"/>
        <end position="511"/>
    </location>
</feature>
<dbReference type="GO" id="GO:0006857">
    <property type="term" value="P:oligopeptide transport"/>
    <property type="evidence" value="ECO:0007669"/>
    <property type="project" value="InterPro"/>
</dbReference>
<dbReference type="InterPro" id="IPR036259">
    <property type="entry name" value="MFS_trans_sf"/>
</dbReference>
<keyword evidence="7 8" id="KW-0472">Membrane</keyword>
<feature type="transmembrane region" description="Helical" evidence="8">
    <location>
        <begin position="278"/>
        <end position="303"/>
    </location>
</feature>
<dbReference type="STRING" id="926562.Oweho_1884"/>
<evidence type="ECO:0000256" key="3">
    <source>
        <dbReference type="ARBA" id="ARBA00022475"/>
    </source>
</evidence>
<evidence type="ECO:0000256" key="4">
    <source>
        <dbReference type="ARBA" id="ARBA00022692"/>
    </source>
</evidence>
<feature type="transmembrane region" description="Helical" evidence="8">
    <location>
        <begin position="323"/>
        <end position="341"/>
    </location>
</feature>
<dbReference type="PATRIC" id="fig|926562.3.peg.1891"/>
<dbReference type="KEGG" id="oho:Oweho_1884"/>
<keyword evidence="6 8" id="KW-1133">Transmembrane helix</keyword>
<keyword evidence="5" id="KW-0571">Peptide transport</keyword>
<feature type="transmembrane region" description="Helical" evidence="8">
    <location>
        <begin position="383"/>
        <end position="403"/>
    </location>
</feature>
<keyword evidence="11" id="KW-1185">Reference proteome</keyword>
<evidence type="ECO:0000256" key="2">
    <source>
        <dbReference type="ARBA" id="ARBA00022448"/>
    </source>
</evidence>
<feature type="transmembrane region" description="Helical" evidence="8">
    <location>
        <begin position="148"/>
        <end position="168"/>
    </location>
</feature>
<dbReference type="Gene3D" id="1.20.1250.20">
    <property type="entry name" value="MFS general substrate transporter like domains"/>
    <property type="match status" value="1"/>
</dbReference>
<proteinExistence type="predicted"/>
<dbReference type="HOGENOM" id="CLU_004790_0_2_10"/>
<keyword evidence="5" id="KW-0653">Protein transport</keyword>
<dbReference type="NCBIfam" id="TIGR00924">
    <property type="entry name" value="yjdL_sub1_fam"/>
    <property type="match status" value="1"/>
</dbReference>
<keyword evidence="3" id="KW-1003">Cell membrane</keyword>
<dbReference type="PANTHER" id="PTHR23517">
    <property type="entry name" value="RESISTANCE PROTEIN MDTM, PUTATIVE-RELATED-RELATED"/>
    <property type="match status" value="1"/>
</dbReference>
<dbReference type="InterPro" id="IPR020846">
    <property type="entry name" value="MFS_dom"/>
</dbReference>
<evidence type="ECO:0000256" key="1">
    <source>
        <dbReference type="ARBA" id="ARBA00004651"/>
    </source>
</evidence>
<dbReference type="InterPro" id="IPR018456">
    <property type="entry name" value="PTR2_symporter_CS"/>
</dbReference>
<name>G8R1T7_OWEHD</name>
<feature type="transmembrane region" description="Helical" evidence="8">
    <location>
        <begin position="353"/>
        <end position="371"/>
    </location>
</feature>
<dbReference type="CDD" id="cd17346">
    <property type="entry name" value="MFS_DtpA_like"/>
    <property type="match status" value="1"/>
</dbReference>
<evidence type="ECO:0000256" key="7">
    <source>
        <dbReference type="ARBA" id="ARBA00023136"/>
    </source>
</evidence>
<evidence type="ECO:0000256" key="8">
    <source>
        <dbReference type="SAM" id="Phobius"/>
    </source>
</evidence>
<dbReference type="PROSITE" id="PS01022">
    <property type="entry name" value="PTR2_1"/>
    <property type="match status" value="1"/>
</dbReference>
<dbReference type="GO" id="GO:1904680">
    <property type="term" value="F:peptide transmembrane transporter activity"/>
    <property type="evidence" value="ECO:0007669"/>
    <property type="project" value="InterPro"/>
</dbReference>
<keyword evidence="2" id="KW-0813">Transport</keyword>
<evidence type="ECO:0000256" key="6">
    <source>
        <dbReference type="ARBA" id="ARBA00022989"/>
    </source>
</evidence>
<reference evidence="10 11" key="1">
    <citation type="journal article" date="2012" name="Stand. Genomic Sci.">
        <title>Genome sequence of the orange-pigmented seawater bacterium Owenweeksia hongkongensis type strain (UST20020801(T)).</title>
        <authorList>
            <person name="Riedel T."/>
            <person name="Held B."/>
            <person name="Nolan M."/>
            <person name="Lucas S."/>
            <person name="Lapidus A."/>
            <person name="Tice H."/>
            <person name="Del Rio T.G."/>
            <person name="Cheng J.F."/>
            <person name="Han C."/>
            <person name="Tapia R."/>
            <person name="Goodwin L.A."/>
            <person name="Pitluck S."/>
            <person name="Liolios K."/>
            <person name="Mavromatis K."/>
            <person name="Pagani I."/>
            <person name="Ivanova N."/>
            <person name="Mikhailova N."/>
            <person name="Pati A."/>
            <person name="Chen A."/>
            <person name="Palaniappan K."/>
            <person name="Rohde M."/>
            <person name="Tindall B.J."/>
            <person name="Detter J.C."/>
            <person name="Goker M."/>
            <person name="Woyke T."/>
            <person name="Bristow J."/>
            <person name="Eisen J.A."/>
            <person name="Markowitz V."/>
            <person name="Hugenholtz P."/>
            <person name="Klenk H.P."/>
            <person name="Kyrpides N.C."/>
        </authorList>
    </citation>
    <scope>NUCLEOTIDE SEQUENCE</scope>
    <source>
        <strain evidence="11">DSM 17368 / JCM 12287 / NRRL B-23963</strain>
    </source>
</reference>
<feature type="transmembrane region" description="Helical" evidence="8">
    <location>
        <begin position="248"/>
        <end position="266"/>
    </location>
</feature>
<dbReference type="PANTHER" id="PTHR23517:SF15">
    <property type="entry name" value="PROTON-DEPENDENT OLIGOPEPTIDE FAMILY TRANSPORT PROTEIN"/>
    <property type="match status" value="1"/>
</dbReference>
<feature type="transmembrane region" description="Helical" evidence="8">
    <location>
        <begin position="415"/>
        <end position="434"/>
    </location>
</feature>
<feature type="transmembrane region" description="Helical" evidence="8">
    <location>
        <begin position="224"/>
        <end position="242"/>
    </location>
</feature>
<evidence type="ECO:0000256" key="5">
    <source>
        <dbReference type="ARBA" id="ARBA00022856"/>
    </source>
</evidence>
<dbReference type="Proteomes" id="UP000005631">
    <property type="component" value="Chromosome"/>
</dbReference>
<feature type="transmembrane region" description="Helical" evidence="8">
    <location>
        <begin position="488"/>
        <end position="510"/>
    </location>
</feature>
<evidence type="ECO:0000313" key="11">
    <source>
        <dbReference type="Proteomes" id="UP000005631"/>
    </source>
</evidence>
<dbReference type="EMBL" id="CP003156">
    <property type="protein sequence ID" value="AEV32863.1"/>
    <property type="molecule type" value="Genomic_DNA"/>
</dbReference>
<dbReference type="InterPro" id="IPR005279">
    <property type="entry name" value="Dipep/tripep_permease"/>
</dbReference>
<gene>
    <name evidence="10" type="ordered locus">Oweho_1884</name>
</gene>
<dbReference type="OrthoDB" id="9772725at2"/>
<evidence type="ECO:0000259" key="9">
    <source>
        <dbReference type="PROSITE" id="PS50850"/>
    </source>
</evidence>
<accession>G8R1T7</accession>
<dbReference type="InterPro" id="IPR000109">
    <property type="entry name" value="POT_fam"/>
</dbReference>
<dbReference type="PROSITE" id="PS50850">
    <property type="entry name" value="MFS"/>
    <property type="match status" value="1"/>
</dbReference>
<comment type="subcellular location">
    <subcellularLocation>
        <location evidence="1">Cell membrane</location>
        <topology evidence="1">Multi-pass membrane protein</topology>
    </subcellularLocation>
</comment>
<feature type="transmembrane region" description="Helical" evidence="8">
    <location>
        <begin position="107"/>
        <end position="127"/>
    </location>
</feature>
<sequence length="518" mass="57218">MKAQESTSAPEMMGHPKGLFYLFFAELWERFSFYGMKALLVLYMIKQLLFTDEMSFGVFAAYMSLVYVTPLIGGMLADKFLGFRKAIIIGGVFMTLGHLLLTIEMPVFFYGSLALIIVGNGFFKPNISTFVGSLYHKKDPRRDSGFTIFYMGINIGGALAPLLCALVAEMYGWHYGFILAGLGMITGLIVFYRGIKSGVFGNHGLPPSQEIYNQKVAGLNRGNLIALLSFLSVPLFALGIYLHHYEHFIVWLAAFLIVGVLVQIYLKSDKVEKSRLIVIGYLTMLMTLFWAVFEQAGSSLTLFADRNVNLIWLSAAQTNSINSLFIIALAIPFSALWAYLTRINRNPNSAIKSGMGLLFLGIGFLVFALSARDVDALARTPMFYLFAGYFILTIGELFISPIGLSKMTELSPTKYVSFVMGVFFSSSFFGHFFAGKIASLTALKKGEVNIFSEGFFGKITAWVTGLDYTQITTANVPGFEQLYSYVSVYAGFGVLMVLLGLLAIVISPIIKKLMGGIN</sequence>
<dbReference type="RefSeq" id="WP_014202219.1">
    <property type="nucleotide sequence ID" value="NC_016599.1"/>
</dbReference>
<feature type="transmembrane region" description="Helical" evidence="8">
    <location>
        <begin position="20"/>
        <end position="45"/>
    </location>
</feature>
<dbReference type="InterPro" id="IPR050171">
    <property type="entry name" value="MFS_Transporters"/>
</dbReference>
<dbReference type="eggNOG" id="COG3104">
    <property type="taxonomic scope" value="Bacteria"/>
</dbReference>
<feature type="transmembrane region" description="Helical" evidence="8">
    <location>
        <begin position="57"/>
        <end position="76"/>
    </location>
</feature>
<protein>
    <submittedName>
        <fullName evidence="10">Amino acid/peptide transporter (Peptide:H symporter)</fullName>
    </submittedName>
</protein>